<name>A0A7W8NFW4_9DEIO</name>
<dbReference type="AlphaFoldDB" id="A0A7W8NFW4"/>
<dbReference type="EMBL" id="JACHFL010000009">
    <property type="protein sequence ID" value="MBB5364170.1"/>
    <property type="molecule type" value="Genomic_DNA"/>
</dbReference>
<organism evidence="1 2">
    <name type="scientific">Deinococcus humi</name>
    <dbReference type="NCBI Taxonomy" id="662880"/>
    <lineage>
        <taxon>Bacteria</taxon>
        <taxon>Thermotogati</taxon>
        <taxon>Deinococcota</taxon>
        <taxon>Deinococci</taxon>
        <taxon>Deinococcales</taxon>
        <taxon>Deinococcaceae</taxon>
        <taxon>Deinococcus</taxon>
    </lineage>
</organism>
<protein>
    <submittedName>
        <fullName evidence="1">Uncharacterized protein</fullName>
    </submittedName>
</protein>
<evidence type="ECO:0000313" key="1">
    <source>
        <dbReference type="EMBL" id="MBB5364170.1"/>
    </source>
</evidence>
<comment type="caution">
    <text evidence="1">The sequence shown here is derived from an EMBL/GenBank/DDBJ whole genome shotgun (WGS) entry which is preliminary data.</text>
</comment>
<accession>A0A7W8NFW4</accession>
<evidence type="ECO:0000313" key="2">
    <source>
        <dbReference type="Proteomes" id="UP000552709"/>
    </source>
</evidence>
<dbReference type="Proteomes" id="UP000552709">
    <property type="component" value="Unassembled WGS sequence"/>
</dbReference>
<reference evidence="1 2" key="1">
    <citation type="submission" date="2020-08" db="EMBL/GenBank/DDBJ databases">
        <title>Genomic Encyclopedia of Type Strains, Phase IV (KMG-IV): sequencing the most valuable type-strain genomes for metagenomic binning, comparative biology and taxonomic classification.</title>
        <authorList>
            <person name="Goeker M."/>
        </authorList>
    </citation>
    <scope>NUCLEOTIDE SEQUENCE [LARGE SCALE GENOMIC DNA]</scope>
    <source>
        <strain evidence="1 2">DSM 27939</strain>
    </source>
</reference>
<proteinExistence type="predicted"/>
<gene>
    <name evidence="1" type="ORF">HNQ08_003278</name>
</gene>
<keyword evidence="2" id="KW-1185">Reference proteome</keyword>
<dbReference type="RefSeq" id="WP_184134208.1">
    <property type="nucleotide sequence ID" value="NZ_JACHFL010000009.1"/>
</dbReference>
<sequence length="109" mass="11653">MTTSDFSANLHSILPPVVTPLTPDFHGDGLFLLGSANKNRRIAVEEVAGRVPPLVNTVLLGGTHGYGLGLGSVDPIPYAVLDTTCHREDWQELERVRAIPATEGAPFHA</sequence>